<feature type="transmembrane region" description="Helical" evidence="1">
    <location>
        <begin position="74"/>
        <end position="92"/>
    </location>
</feature>
<keyword evidence="1" id="KW-0472">Membrane</keyword>
<evidence type="ECO:0000313" key="3">
    <source>
        <dbReference type="Proteomes" id="UP000294933"/>
    </source>
</evidence>
<protein>
    <submittedName>
        <fullName evidence="2">Uncharacterized protein</fullName>
    </submittedName>
</protein>
<keyword evidence="1" id="KW-1133">Transmembrane helix</keyword>
<accession>A0A4Y7PQK2</accession>
<keyword evidence="3" id="KW-1185">Reference proteome</keyword>
<proteinExistence type="predicted"/>
<evidence type="ECO:0000256" key="1">
    <source>
        <dbReference type="SAM" id="Phobius"/>
    </source>
</evidence>
<sequence length="161" mass="18459">MKDSVQSLRKLSRNDTNSKLQLIMERVEDECHKLRGNIVKTSFHGKAKYLYHIIVTMVVVTTILAWRVLSNGTWQAGILYPLLAGSVTWLALQYDFSDHDRISSTTMEVSWEVVKLCARLIYVIVLGFMCLDFLVGQLGQDITFPRLFPLRFGMSTTQKKI</sequence>
<gene>
    <name evidence="2" type="ORF">BD410DRAFT_553950</name>
</gene>
<feature type="transmembrane region" description="Helical" evidence="1">
    <location>
        <begin position="113"/>
        <end position="135"/>
    </location>
</feature>
<name>A0A4Y7PQK2_9AGAM</name>
<dbReference type="Proteomes" id="UP000294933">
    <property type="component" value="Unassembled WGS sequence"/>
</dbReference>
<dbReference type="EMBL" id="ML170224">
    <property type="protein sequence ID" value="TDL17291.1"/>
    <property type="molecule type" value="Genomic_DNA"/>
</dbReference>
<dbReference type="VEuPathDB" id="FungiDB:BD410DRAFT_553950"/>
<evidence type="ECO:0000313" key="2">
    <source>
        <dbReference type="EMBL" id="TDL17291.1"/>
    </source>
</evidence>
<keyword evidence="1" id="KW-0812">Transmembrane</keyword>
<reference evidence="2 3" key="1">
    <citation type="submission" date="2018-06" db="EMBL/GenBank/DDBJ databases">
        <title>A transcriptomic atlas of mushroom development highlights an independent origin of complex multicellularity.</title>
        <authorList>
            <consortium name="DOE Joint Genome Institute"/>
            <person name="Krizsan K."/>
            <person name="Almasi E."/>
            <person name="Merenyi Z."/>
            <person name="Sahu N."/>
            <person name="Viragh M."/>
            <person name="Koszo T."/>
            <person name="Mondo S."/>
            <person name="Kiss B."/>
            <person name="Balint B."/>
            <person name="Kues U."/>
            <person name="Barry K."/>
            <person name="Hegedus J.C."/>
            <person name="Henrissat B."/>
            <person name="Johnson J."/>
            <person name="Lipzen A."/>
            <person name="Ohm R."/>
            <person name="Nagy I."/>
            <person name="Pangilinan J."/>
            <person name="Yan J."/>
            <person name="Xiong Y."/>
            <person name="Grigoriev I.V."/>
            <person name="Hibbett D.S."/>
            <person name="Nagy L.G."/>
        </authorList>
    </citation>
    <scope>NUCLEOTIDE SEQUENCE [LARGE SCALE GENOMIC DNA]</scope>
    <source>
        <strain evidence="2 3">SZMC22713</strain>
    </source>
</reference>
<feature type="transmembrane region" description="Helical" evidence="1">
    <location>
        <begin position="49"/>
        <end position="68"/>
    </location>
</feature>
<dbReference type="AlphaFoldDB" id="A0A4Y7PQK2"/>
<organism evidence="2 3">
    <name type="scientific">Rickenella mellea</name>
    <dbReference type="NCBI Taxonomy" id="50990"/>
    <lineage>
        <taxon>Eukaryota</taxon>
        <taxon>Fungi</taxon>
        <taxon>Dikarya</taxon>
        <taxon>Basidiomycota</taxon>
        <taxon>Agaricomycotina</taxon>
        <taxon>Agaricomycetes</taxon>
        <taxon>Hymenochaetales</taxon>
        <taxon>Rickenellaceae</taxon>
        <taxon>Rickenella</taxon>
    </lineage>
</organism>